<feature type="domain" description="Actin-like protein N-terminal" evidence="1">
    <location>
        <begin position="4"/>
        <end position="136"/>
    </location>
</feature>
<organism evidence="2 3">
    <name type="scientific">Clostridium manihotivorum</name>
    <dbReference type="NCBI Taxonomy" id="2320868"/>
    <lineage>
        <taxon>Bacteria</taxon>
        <taxon>Bacillati</taxon>
        <taxon>Bacillota</taxon>
        <taxon>Clostridia</taxon>
        <taxon>Eubacteriales</taxon>
        <taxon>Clostridiaceae</taxon>
        <taxon>Clostridium</taxon>
    </lineage>
</organism>
<proteinExistence type="predicted"/>
<dbReference type="Pfam" id="PF17989">
    <property type="entry name" value="ALP_N"/>
    <property type="match status" value="1"/>
</dbReference>
<dbReference type="OrthoDB" id="1883643at2"/>
<evidence type="ECO:0000259" key="1">
    <source>
        <dbReference type="Pfam" id="PF17989"/>
    </source>
</evidence>
<dbReference type="InterPro" id="IPR043129">
    <property type="entry name" value="ATPase_NBD"/>
</dbReference>
<evidence type="ECO:0000313" key="3">
    <source>
        <dbReference type="Proteomes" id="UP000286268"/>
    </source>
</evidence>
<name>A0A410DQ76_9CLOT</name>
<dbReference type="EMBL" id="CP025746">
    <property type="protein sequence ID" value="QAA31259.1"/>
    <property type="molecule type" value="Genomic_DNA"/>
</dbReference>
<dbReference type="Proteomes" id="UP000286268">
    <property type="component" value="Chromosome"/>
</dbReference>
<dbReference type="InterPro" id="IPR040607">
    <property type="entry name" value="ALP_N"/>
</dbReference>
<reference evidence="2 3" key="1">
    <citation type="submission" date="2018-01" db="EMBL/GenBank/DDBJ databases">
        <title>Genome Sequencing and Assembly of Anaerobacter polyendosporus strain CT4.</title>
        <authorList>
            <person name="Tachaapaikoon C."/>
            <person name="Sutheeworapong S."/>
            <person name="Jenjaroenpun P."/>
            <person name="Wongsurawat T."/>
            <person name="Nookeaw I."/>
            <person name="Cheawchanlertfa P."/>
            <person name="Kosugi A."/>
            <person name="Cheevadhanarak S."/>
            <person name="Ratanakhanokchai K."/>
        </authorList>
    </citation>
    <scope>NUCLEOTIDE SEQUENCE [LARGE SCALE GENOMIC DNA]</scope>
    <source>
        <strain evidence="2 3">CT4</strain>
    </source>
</reference>
<dbReference type="AlphaFoldDB" id="A0A410DQ76"/>
<protein>
    <recommendedName>
        <fullName evidence="1">Actin-like protein N-terminal domain-containing protein</fullName>
    </recommendedName>
</protein>
<accession>A0A410DQ76</accession>
<keyword evidence="3" id="KW-1185">Reference proteome</keyword>
<dbReference type="KEGG" id="cmah:C1I91_06140"/>
<dbReference type="RefSeq" id="WP_128212041.1">
    <property type="nucleotide sequence ID" value="NZ_CP025746.1"/>
</dbReference>
<dbReference type="Gene3D" id="3.30.420.40">
    <property type="match status" value="2"/>
</dbReference>
<dbReference type="SUPFAM" id="SSF53067">
    <property type="entry name" value="Actin-like ATPase domain"/>
    <property type="match status" value="2"/>
</dbReference>
<gene>
    <name evidence="2" type="ORF">C1I91_06140</name>
</gene>
<evidence type="ECO:0000313" key="2">
    <source>
        <dbReference type="EMBL" id="QAA31259.1"/>
    </source>
</evidence>
<sequence>MKRGIDVGNYSVKEWISKDVYTNIKSLVTTEENLLGSNMSIEYDDKKFYIGEGNFETELNKASKTNFLPLLLTSIALNSGNEVQQVVCGLPINQYKNNKDNLKEMVLENRMRKVILNGEPKQIIISDFEVYPEGIGVYYSLNTVDDIVIVCIGGRTTEIVYVVNGKVKISSTVAVGTLNIYKDIADKLNSLYTLDLGLLDAEKIIEKGYLQVDGDNVDLSFVIEILKKNFDKINEDLMMKFPVRSEKLAIAGGGYKLFSKAFTNRYKNSFVVPNPVFANAIGFREVANRIW</sequence>